<sequence>MRLREGDIRIPSGCAIAGIMDRSGGLHDGSDILKAIALMHDRSNGLGGGFAAYGIYPEYKELYAFHIMYESKEARSAAESYLDQHFISEKQERIPTESVRGIQDPPDIWRYFVAPHPVKLNMSGLDEAEYTMQHVFHINASIHGAFVASSGKNMGAFKGVGYPEDIGEFYRICDYRAWLWTAHGRFPTNTPGWWGGAHPFTLLNWSIVHNGEISSYDANRRYVEQFGYECTLMTDTEVITYLFDLLIRRHGFSQEMAAHIMCAPMWDEIDRMEPERAACEAALRCVYSSALVNGPMSVILGSDEGLLALNDRLKLRALMAGEKGSMVYLASEQAAIEIVCPDVENVAPIDGGVPFVVQLDEVAARKAKESHENVPAKDRPQEHLTGVMPASSKREAHYA</sequence>
<comment type="caution">
    <text evidence="3">The sequence shown here is derived from an EMBL/GenBank/DDBJ whole genome shotgun (WGS) entry which is preliminary data.</text>
</comment>
<proteinExistence type="predicted"/>
<dbReference type="Pfam" id="PF00310">
    <property type="entry name" value="GATase_2"/>
    <property type="match status" value="1"/>
</dbReference>
<dbReference type="PIRSF" id="PIRSF018774">
    <property type="entry name" value="GOGAT_lg_dom1"/>
    <property type="match status" value="1"/>
</dbReference>
<evidence type="ECO:0000259" key="2">
    <source>
        <dbReference type="PROSITE" id="PS51278"/>
    </source>
</evidence>
<keyword evidence="4" id="KW-1185">Reference proteome</keyword>
<keyword evidence="3" id="KW-0315">Glutamine amidotransferase</keyword>
<dbReference type="CDD" id="cd01907">
    <property type="entry name" value="GlxB"/>
    <property type="match status" value="1"/>
</dbReference>
<dbReference type="Gene3D" id="3.60.20.10">
    <property type="entry name" value="Glutamine Phosphoribosylpyrophosphate, subunit 1, domain 1"/>
    <property type="match status" value="1"/>
</dbReference>
<dbReference type="InterPro" id="IPR017932">
    <property type="entry name" value="GATase_2_dom"/>
</dbReference>
<evidence type="ECO:0000313" key="4">
    <source>
        <dbReference type="Proteomes" id="UP001487305"/>
    </source>
</evidence>
<evidence type="ECO:0000256" key="1">
    <source>
        <dbReference type="SAM" id="MobiDB-lite"/>
    </source>
</evidence>
<feature type="compositionally biased region" description="Basic and acidic residues" evidence="1">
    <location>
        <begin position="367"/>
        <end position="382"/>
    </location>
</feature>
<name>A0ABV1JF13_9ACTN</name>
<organism evidence="3 4">
    <name type="scientific">Raoultibacter massiliensis</name>
    <dbReference type="NCBI Taxonomy" id="1852371"/>
    <lineage>
        <taxon>Bacteria</taxon>
        <taxon>Bacillati</taxon>
        <taxon>Actinomycetota</taxon>
        <taxon>Coriobacteriia</taxon>
        <taxon>Eggerthellales</taxon>
        <taxon>Eggerthellaceae</taxon>
        <taxon>Raoultibacter</taxon>
    </lineage>
</organism>
<accession>A0ABV1JF13</accession>
<dbReference type="InterPro" id="IPR012375">
    <property type="entry name" value="Glu_synth_lsu_1"/>
</dbReference>
<dbReference type="PROSITE" id="PS51278">
    <property type="entry name" value="GATASE_TYPE_2"/>
    <property type="match status" value="1"/>
</dbReference>
<feature type="region of interest" description="Disordered" evidence="1">
    <location>
        <begin position="367"/>
        <end position="399"/>
    </location>
</feature>
<dbReference type="EMBL" id="JBBNOP010000010">
    <property type="protein sequence ID" value="MEQ3363682.1"/>
    <property type="molecule type" value="Genomic_DNA"/>
</dbReference>
<evidence type="ECO:0000313" key="3">
    <source>
        <dbReference type="EMBL" id="MEQ3363682.1"/>
    </source>
</evidence>
<dbReference type="SUPFAM" id="SSF56235">
    <property type="entry name" value="N-terminal nucleophile aminohydrolases (Ntn hydrolases)"/>
    <property type="match status" value="1"/>
</dbReference>
<feature type="domain" description="Glutamine amidotransferase type-2" evidence="2">
    <location>
        <begin position="14"/>
        <end position="360"/>
    </location>
</feature>
<reference evidence="3 4" key="1">
    <citation type="submission" date="2024-04" db="EMBL/GenBank/DDBJ databases">
        <title>Human intestinal bacterial collection.</title>
        <authorList>
            <person name="Pauvert C."/>
            <person name="Hitch T.C.A."/>
            <person name="Clavel T."/>
        </authorList>
    </citation>
    <scope>NUCLEOTIDE SEQUENCE [LARGE SCALE GENOMIC DNA]</scope>
    <source>
        <strain evidence="3 4">CLA-KB-H42</strain>
    </source>
</reference>
<protein>
    <submittedName>
        <fullName evidence="3">Glutamine amidotransferase family protein</fullName>
    </submittedName>
</protein>
<dbReference type="InterPro" id="IPR029055">
    <property type="entry name" value="Ntn_hydrolases_N"/>
</dbReference>
<dbReference type="Proteomes" id="UP001487305">
    <property type="component" value="Unassembled WGS sequence"/>
</dbReference>
<gene>
    <name evidence="3" type="ORF">AAA083_11920</name>
</gene>
<dbReference type="RefSeq" id="WP_349227756.1">
    <property type="nucleotide sequence ID" value="NZ_JBBNOP010000010.1"/>
</dbReference>